<dbReference type="Pfam" id="PF10049">
    <property type="entry name" value="DUF2283"/>
    <property type="match status" value="1"/>
</dbReference>
<sequence>MSTITFDTEAELAYLYLVQSSTRGIVSVTEDLDEESDLMLDFDKSGRIIGIEFFGSTALQLKSLANIKGILTKERKGDQSSYSFRLSDKKPERSIEKNGLIFYFSGKTNDFLGFDIVDIKLYGEKVLDSITTFP</sequence>
<dbReference type="EMBL" id="JBHSAP010000015">
    <property type="protein sequence ID" value="MFC4077535.1"/>
    <property type="molecule type" value="Genomic_DNA"/>
</dbReference>
<dbReference type="InterPro" id="IPR016789">
    <property type="entry name" value="UCP021389"/>
</dbReference>
<protein>
    <submittedName>
        <fullName evidence="1">DUF2283 domain-containing protein</fullName>
    </submittedName>
</protein>
<accession>A0ABV8JGR7</accession>
<reference evidence="2" key="1">
    <citation type="journal article" date="2019" name="Int. J. Syst. Evol. Microbiol.">
        <title>The Global Catalogue of Microorganisms (GCM) 10K type strain sequencing project: providing services to taxonomists for standard genome sequencing and annotation.</title>
        <authorList>
            <consortium name="The Broad Institute Genomics Platform"/>
            <consortium name="The Broad Institute Genome Sequencing Center for Infectious Disease"/>
            <person name="Wu L."/>
            <person name="Ma J."/>
        </authorList>
    </citation>
    <scope>NUCLEOTIDE SEQUENCE [LARGE SCALE GENOMIC DNA]</scope>
    <source>
        <strain evidence="2">IBRC-M 10813</strain>
    </source>
</reference>
<organism evidence="1 2">
    <name type="scientific">Salinithrix halophila</name>
    <dbReference type="NCBI Taxonomy" id="1485204"/>
    <lineage>
        <taxon>Bacteria</taxon>
        <taxon>Bacillati</taxon>
        <taxon>Bacillota</taxon>
        <taxon>Bacilli</taxon>
        <taxon>Bacillales</taxon>
        <taxon>Thermoactinomycetaceae</taxon>
        <taxon>Salinithrix</taxon>
    </lineage>
</organism>
<comment type="caution">
    <text evidence="1">The sequence shown here is derived from an EMBL/GenBank/DDBJ whole genome shotgun (WGS) entry which is preliminary data.</text>
</comment>
<name>A0ABV8JGR7_9BACL</name>
<dbReference type="InterPro" id="IPR019270">
    <property type="entry name" value="DUF2283"/>
</dbReference>
<evidence type="ECO:0000313" key="2">
    <source>
        <dbReference type="Proteomes" id="UP001595843"/>
    </source>
</evidence>
<gene>
    <name evidence="1" type="ORF">ACFOUO_12075</name>
</gene>
<dbReference type="Proteomes" id="UP001595843">
    <property type="component" value="Unassembled WGS sequence"/>
</dbReference>
<keyword evidence="2" id="KW-1185">Reference proteome</keyword>
<proteinExistence type="predicted"/>
<evidence type="ECO:0000313" key="1">
    <source>
        <dbReference type="EMBL" id="MFC4077535.1"/>
    </source>
</evidence>
<dbReference type="PIRSF" id="PIRSF021389">
    <property type="entry name" value="UCP021389"/>
    <property type="match status" value="1"/>
</dbReference>